<dbReference type="PRINTS" id="PR00131">
    <property type="entry name" value="GLHYDRLASE1"/>
</dbReference>
<evidence type="ECO:0000256" key="2">
    <source>
        <dbReference type="ARBA" id="ARBA00022801"/>
    </source>
</evidence>
<dbReference type="InterPro" id="IPR017853">
    <property type="entry name" value="GH"/>
</dbReference>
<sequence length="473" mass="54610">MSFPKDFLWGGALAANQVEGAYLEDGKLPSTADTLGAGFENRFKNTTFTINEGEYYPSHTASDFYHHYKEDVAYFAKMGFKCLRTSIAWSRIYPTGEEEKPNEAGLRFYDDLFDECLKYGIQPVITITHYEMPLHLAKKYGGWKNRSLLPFYENYCRTIFTRYKDKVKYWLNFNEINTLTLLPQFNGGFTINRDADDYGQTIYQAAHHMFVASARANQLCHEIIPDAKIGMMLAGMQSYAETCKPEDVYATLIKKRETFFFSDVMMRGTYPSYTASLFKKMNVKLKIQEGDLELMAKYPCDYLGFSYYMSNVTTTDKEKLGDLVGNMSWGIKNPFLKESEWGWQYDPIGFKNYMIELYDRYQKPLFCVENGLGAKDTLIDDHQGGYTVNDDYRIDYLREHIKCMEEAIEDGVDLMGYTVWGCLDLVSASGGEMSKRYGMIYVDDAGNGSFKRYIKKSFNWYKKVIETNGGDLK</sequence>
<keyword evidence="2" id="KW-0378">Hydrolase</keyword>
<dbReference type="GO" id="GO:0005829">
    <property type="term" value="C:cytosol"/>
    <property type="evidence" value="ECO:0007669"/>
    <property type="project" value="TreeGrafter"/>
</dbReference>
<accession>A0AB35UHJ8</accession>
<keyword evidence="3" id="KW-0326">Glycosidase</keyword>
<evidence type="ECO:0000256" key="3">
    <source>
        <dbReference type="ARBA" id="ARBA00023295"/>
    </source>
</evidence>
<name>A0AB35UHJ8_9FIRM</name>
<dbReference type="Gene3D" id="3.20.20.80">
    <property type="entry name" value="Glycosidases"/>
    <property type="match status" value="1"/>
</dbReference>
<dbReference type="RefSeq" id="WP_320882969.1">
    <property type="nucleotide sequence ID" value="NZ_JALDAW010000008.1"/>
</dbReference>
<dbReference type="PANTHER" id="PTHR10353:SF122">
    <property type="entry name" value="6-PHOSPHO-BETA-GLUCOSIDASE ASCB-RELATED"/>
    <property type="match status" value="1"/>
</dbReference>
<evidence type="ECO:0000313" key="6">
    <source>
        <dbReference type="Proteomes" id="UP001276902"/>
    </source>
</evidence>
<reference evidence="5" key="1">
    <citation type="submission" date="2022-03" db="EMBL/GenBank/DDBJ databases">
        <title>First case of bacteraemia caused by Dielma fastidiosa in a patient hospitalised with diverticulitis.</title>
        <authorList>
            <person name="Forman-Ankjaer B."/>
            <person name="Hvid-Jensen F."/>
            <person name="Kobel C.M."/>
            <person name="Greve T."/>
        </authorList>
    </citation>
    <scope>NUCLEOTIDE SEQUENCE</scope>
    <source>
        <strain evidence="5">AUH_DF_2021</strain>
    </source>
</reference>
<dbReference type="GO" id="GO:0016052">
    <property type="term" value="P:carbohydrate catabolic process"/>
    <property type="evidence" value="ECO:0007669"/>
    <property type="project" value="TreeGrafter"/>
</dbReference>
<dbReference type="SUPFAM" id="SSF51445">
    <property type="entry name" value="(Trans)glycosidases"/>
    <property type="match status" value="1"/>
</dbReference>
<evidence type="ECO:0000256" key="1">
    <source>
        <dbReference type="ARBA" id="ARBA00010838"/>
    </source>
</evidence>
<dbReference type="Pfam" id="PF00232">
    <property type="entry name" value="Glyco_hydro_1"/>
    <property type="match status" value="1"/>
</dbReference>
<dbReference type="InterPro" id="IPR033132">
    <property type="entry name" value="GH_1_N_CS"/>
</dbReference>
<comment type="similarity">
    <text evidence="1 4">Belongs to the glycosyl hydrolase 1 family.</text>
</comment>
<proteinExistence type="inferred from homology"/>
<dbReference type="PANTHER" id="PTHR10353">
    <property type="entry name" value="GLYCOSYL HYDROLASE"/>
    <property type="match status" value="1"/>
</dbReference>
<evidence type="ECO:0000256" key="4">
    <source>
        <dbReference type="RuleBase" id="RU003690"/>
    </source>
</evidence>
<comment type="caution">
    <text evidence="5">The sequence shown here is derived from an EMBL/GenBank/DDBJ whole genome shotgun (WGS) entry which is preliminary data.</text>
</comment>
<dbReference type="GO" id="GO:0008422">
    <property type="term" value="F:beta-glucosidase activity"/>
    <property type="evidence" value="ECO:0007669"/>
    <property type="project" value="TreeGrafter"/>
</dbReference>
<gene>
    <name evidence="5" type="ORF">MQE39_02570</name>
</gene>
<dbReference type="Proteomes" id="UP001276902">
    <property type="component" value="Unassembled WGS sequence"/>
</dbReference>
<dbReference type="EMBL" id="JALDAW010000008">
    <property type="protein sequence ID" value="MDY5167010.1"/>
    <property type="molecule type" value="Genomic_DNA"/>
</dbReference>
<dbReference type="InterPro" id="IPR001360">
    <property type="entry name" value="Glyco_hydro_1"/>
</dbReference>
<organism evidence="5 6">
    <name type="scientific">Dielma fastidiosa</name>
    <dbReference type="NCBI Taxonomy" id="1034346"/>
    <lineage>
        <taxon>Bacteria</taxon>
        <taxon>Bacillati</taxon>
        <taxon>Bacillota</taxon>
        <taxon>Erysipelotrichia</taxon>
        <taxon>Erysipelotrichales</taxon>
        <taxon>Erysipelotrichaceae</taxon>
        <taxon>Dielma</taxon>
    </lineage>
</organism>
<evidence type="ECO:0000313" key="5">
    <source>
        <dbReference type="EMBL" id="MDY5167010.1"/>
    </source>
</evidence>
<protein>
    <submittedName>
        <fullName evidence="5">Family 1 glycosylhydrolase</fullName>
    </submittedName>
</protein>
<dbReference type="PROSITE" id="PS00653">
    <property type="entry name" value="GLYCOSYL_HYDROL_F1_2"/>
    <property type="match status" value="1"/>
</dbReference>
<dbReference type="AlphaFoldDB" id="A0AB35UHJ8"/>
<dbReference type="FunFam" id="3.20.20.80:FF:000004">
    <property type="entry name" value="Beta-glucosidase 6-phospho-beta-glucosidase"/>
    <property type="match status" value="1"/>
</dbReference>